<dbReference type="OrthoDB" id="6073352at2759"/>
<dbReference type="EMBL" id="NIVC01001813">
    <property type="protein sequence ID" value="PAA63784.1"/>
    <property type="molecule type" value="Genomic_DNA"/>
</dbReference>
<dbReference type="PANTHER" id="PTHR46599:SF3">
    <property type="entry name" value="PIGGYBAC TRANSPOSABLE ELEMENT-DERIVED PROTEIN 4"/>
    <property type="match status" value="1"/>
</dbReference>
<evidence type="ECO:0000313" key="2">
    <source>
        <dbReference type="EMBL" id="PAA63784.1"/>
    </source>
</evidence>
<dbReference type="Pfam" id="PF13843">
    <property type="entry name" value="DDE_Tnp_1_7"/>
    <property type="match status" value="1"/>
</dbReference>
<organism evidence="2 3">
    <name type="scientific">Macrostomum lignano</name>
    <dbReference type="NCBI Taxonomy" id="282301"/>
    <lineage>
        <taxon>Eukaryota</taxon>
        <taxon>Metazoa</taxon>
        <taxon>Spiralia</taxon>
        <taxon>Lophotrochozoa</taxon>
        <taxon>Platyhelminthes</taxon>
        <taxon>Rhabditophora</taxon>
        <taxon>Macrostomorpha</taxon>
        <taxon>Macrostomida</taxon>
        <taxon>Macrostomidae</taxon>
        <taxon>Macrostomum</taxon>
    </lineage>
</organism>
<name>A0A267ES42_9PLAT</name>
<sequence>MPRQRLSIDETLVLYKGRVAFKQYIPSKRSKYGIKLYCLCETESSYLWNFVIHTSPEVNQQFGERLGCQGLSMSERVVAELCRGLLHLGHHVFTDSWFTSRRLADWMLQHDTLLTGTVRKDRGIPADLQAVNIHPTSSAFACSGDLLACKFVDRKQSGTKTLYLLDTAGKAECIQVQRNRRGGAMQVVQKPASVLAYSSSMGGIDHLDASMHPYLANRKSMRWFHKLGFHLLAILVRNSWVIYRQSGGTKTFLQFLRKSGHPPAHG</sequence>
<keyword evidence="3" id="KW-1185">Reference proteome</keyword>
<dbReference type="InterPro" id="IPR029526">
    <property type="entry name" value="PGBD"/>
</dbReference>
<comment type="caution">
    <text evidence="2">The sequence shown here is derived from an EMBL/GenBank/DDBJ whole genome shotgun (WGS) entry which is preliminary data.</text>
</comment>
<dbReference type="AlphaFoldDB" id="A0A267ES42"/>
<accession>A0A267ES42</accession>
<dbReference type="Proteomes" id="UP000215902">
    <property type="component" value="Unassembled WGS sequence"/>
</dbReference>
<feature type="domain" description="PiggyBac transposable element-derived protein" evidence="1">
    <location>
        <begin position="2"/>
        <end position="240"/>
    </location>
</feature>
<reference evidence="2 3" key="1">
    <citation type="submission" date="2017-06" db="EMBL/GenBank/DDBJ databases">
        <title>A platform for efficient transgenesis in Macrostomum lignano, a flatworm model organism for stem cell research.</title>
        <authorList>
            <person name="Berezikov E."/>
        </authorList>
    </citation>
    <scope>NUCLEOTIDE SEQUENCE [LARGE SCALE GENOMIC DNA]</scope>
    <source>
        <strain evidence="2">DV1</strain>
        <tissue evidence="2">Whole organism</tissue>
    </source>
</reference>
<gene>
    <name evidence="2" type="ORF">BOX15_Mlig026241g1</name>
</gene>
<dbReference type="STRING" id="282301.A0A267ES42"/>
<protein>
    <recommendedName>
        <fullName evidence="1">PiggyBac transposable element-derived protein domain-containing protein</fullName>
    </recommendedName>
</protein>
<dbReference type="PANTHER" id="PTHR46599">
    <property type="entry name" value="PIGGYBAC TRANSPOSABLE ELEMENT-DERIVED PROTEIN 4"/>
    <property type="match status" value="1"/>
</dbReference>
<evidence type="ECO:0000313" key="3">
    <source>
        <dbReference type="Proteomes" id="UP000215902"/>
    </source>
</evidence>
<proteinExistence type="predicted"/>
<evidence type="ECO:0000259" key="1">
    <source>
        <dbReference type="Pfam" id="PF13843"/>
    </source>
</evidence>